<feature type="transmembrane region" description="Helical" evidence="6">
    <location>
        <begin position="111"/>
        <end position="132"/>
    </location>
</feature>
<keyword evidence="4 5" id="KW-0472">Membrane</keyword>
<evidence type="ECO:0000256" key="4">
    <source>
        <dbReference type="ARBA" id="ARBA00023136"/>
    </source>
</evidence>
<feature type="transmembrane region" description="Helical" evidence="6">
    <location>
        <begin position="80"/>
        <end position="105"/>
    </location>
</feature>
<comment type="subcellular location">
    <subcellularLocation>
        <location evidence="1">Membrane</location>
        <topology evidence="1">Multi-pass membrane protein</topology>
    </subcellularLocation>
</comment>
<proteinExistence type="predicted"/>
<evidence type="ECO:0000313" key="9">
    <source>
        <dbReference type="EMBL" id="KAG7482598.1"/>
    </source>
</evidence>
<dbReference type="PROSITE" id="PS51225">
    <property type="entry name" value="MARVEL"/>
    <property type="match status" value="1"/>
</dbReference>
<name>A0AAV6Q2E7_SOLSE</name>
<evidence type="ECO:0000256" key="6">
    <source>
        <dbReference type="SAM" id="Phobius"/>
    </source>
</evidence>
<evidence type="ECO:0000313" key="8">
    <source>
        <dbReference type="EMBL" id="KAG7482597.1"/>
    </source>
</evidence>
<feature type="domain" description="MARVEL" evidence="7">
    <location>
        <begin position="17"/>
        <end position="136"/>
    </location>
</feature>
<reference evidence="9 10" key="1">
    <citation type="journal article" date="2021" name="Sci. Rep.">
        <title>Chromosome anchoring in Senegalese sole (Solea senegalensis) reveals sex-associated markers and genome rearrangements in flatfish.</title>
        <authorList>
            <person name="Guerrero-Cozar I."/>
            <person name="Gomez-Garrido J."/>
            <person name="Berbel C."/>
            <person name="Martinez-Blanch J.F."/>
            <person name="Alioto T."/>
            <person name="Claros M.G."/>
            <person name="Gagnaire P.A."/>
            <person name="Manchado M."/>
        </authorList>
    </citation>
    <scope>NUCLEOTIDE SEQUENCE [LARGE SCALE GENOMIC DNA]</scope>
    <source>
        <strain evidence="9">Sse05_10M</strain>
    </source>
</reference>
<dbReference type="InterPro" id="IPR050578">
    <property type="entry name" value="MARVEL-CKLF_proteins"/>
</dbReference>
<evidence type="ECO:0000313" key="10">
    <source>
        <dbReference type="Proteomes" id="UP000693946"/>
    </source>
</evidence>
<keyword evidence="2 5" id="KW-0812">Transmembrane</keyword>
<organism evidence="9 10">
    <name type="scientific">Solea senegalensis</name>
    <name type="common">Senegalese sole</name>
    <dbReference type="NCBI Taxonomy" id="28829"/>
    <lineage>
        <taxon>Eukaryota</taxon>
        <taxon>Metazoa</taxon>
        <taxon>Chordata</taxon>
        <taxon>Craniata</taxon>
        <taxon>Vertebrata</taxon>
        <taxon>Euteleostomi</taxon>
        <taxon>Actinopterygii</taxon>
        <taxon>Neopterygii</taxon>
        <taxon>Teleostei</taxon>
        <taxon>Neoteleostei</taxon>
        <taxon>Acanthomorphata</taxon>
        <taxon>Carangaria</taxon>
        <taxon>Pleuronectiformes</taxon>
        <taxon>Pleuronectoidei</taxon>
        <taxon>Soleidae</taxon>
        <taxon>Solea</taxon>
    </lineage>
</organism>
<reference evidence="9" key="2">
    <citation type="submission" date="2021-03" db="EMBL/GenBank/DDBJ databases">
        <authorList>
            <person name="Guerrero-Cozar I."/>
            <person name="Gomez-Garrido J."/>
            <person name="Berbel C."/>
            <person name="Martinez-Blanch J.F."/>
            <person name="Alioto T."/>
            <person name="Claros M.G."/>
            <person name="Gagnaire P.A."/>
            <person name="Manchado M."/>
        </authorList>
    </citation>
    <scope>NUCLEOTIDE SEQUENCE</scope>
    <source>
        <strain evidence="9">Sse05_10M</strain>
        <tissue evidence="9">Blood</tissue>
    </source>
</reference>
<dbReference type="GO" id="GO:0016020">
    <property type="term" value="C:membrane"/>
    <property type="evidence" value="ECO:0007669"/>
    <property type="project" value="UniProtKB-SubCell"/>
</dbReference>
<evidence type="ECO:0000256" key="5">
    <source>
        <dbReference type="PROSITE-ProRule" id="PRU00581"/>
    </source>
</evidence>
<gene>
    <name evidence="9" type="ORF">JOB18_025489</name>
</gene>
<dbReference type="Proteomes" id="UP000693946">
    <property type="component" value="Linkage Group LG7"/>
</dbReference>
<dbReference type="PANTHER" id="PTHR22776:SF45">
    <property type="entry name" value="CHEMOKINE-LIKE FACTOR"/>
    <property type="match status" value="1"/>
</dbReference>
<dbReference type="AlphaFoldDB" id="A0AAV6Q2E7"/>
<evidence type="ECO:0000256" key="1">
    <source>
        <dbReference type="ARBA" id="ARBA00004141"/>
    </source>
</evidence>
<dbReference type="InterPro" id="IPR008253">
    <property type="entry name" value="Marvel"/>
</dbReference>
<dbReference type="EMBL" id="JAGKHQ010000019">
    <property type="protein sequence ID" value="KAG7482598.1"/>
    <property type="molecule type" value="Genomic_DNA"/>
</dbReference>
<dbReference type="PANTHER" id="PTHR22776">
    <property type="entry name" value="MARVEL-CONTAINING POTENTIAL LIPID RAFT-ASSOCIATED PROTEIN"/>
    <property type="match status" value="1"/>
</dbReference>
<comment type="caution">
    <text evidence="9">The sequence shown here is derived from an EMBL/GenBank/DDBJ whole genome shotgun (WGS) entry which is preliminary data.</text>
</comment>
<dbReference type="EMBL" id="JAGKHQ010000019">
    <property type="protein sequence ID" value="KAG7482597.1"/>
    <property type="molecule type" value="Genomic_DNA"/>
</dbReference>
<sequence length="148" mass="16403">MSTDPGTSTIMDVDVAFLKSTRAMLKAAEMTSLFVAFVCFTVASSPRLITATVLEFLVTLLLYLLYLLKLNKRLTFFFWPFVDMFNSVFAAVYLTVLSLMALTTYTVTGTLAGGIVGFMAVVLFCADTYLLFTKITFNNPRHATQGNQ</sequence>
<evidence type="ECO:0000256" key="2">
    <source>
        <dbReference type="ARBA" id="ARBA00022692"/>
    </source>
</evidence>
<feature type="transmembrane region" description="Helical" evidence="6">
    <location>
        <begin position="49"/>
        <end position="68"/>
    </location>
</feature>
<keyword evidence="10" id="KW-1185">Reference proteome</keyword>
<evidence type="ECO:0000259" key="7">
    <source>
        <dbReference type="PROSITE" id="PS51225"/>
    </source>
</evidence>
<keyword evidence="3 6" id="KW-1133">Transmembrane helix</keyword>
<accession>A0AAV6Q2E7</accession>
<evidence type="ECO:0000256" key="3">
    <source>
        <dbReference type="ARBA" id="ARBA00022989"/>
    </source>
</evidence>
<protein>
    <submittedName>
        <fullName evidence="8">Proteolipid protein 2-like</fullName>
    </submittedName>
</protein>